<comment type="caution">
    <text evidence="5">The sequence shown here is derived from an EMBL/GenBank/DDBJ whole genome shotgun (WGS) entry which is preliminary data.</text>
</comment>
<dbReference type="SUPFAM" id="SSF46785">
    <property type="entry name" value="Winged helix' DNA-binding domain"/>
    <property type="match status" value="1"/>
</dbReference>
<dbReference type="GO" id="GO:0000976">
    <property type="term" value="F:transcription cis-regulatory region binding"/>
    <property type="evidence" value="ECO:0007669"/>
    <property type="project" value="TreeGrafter"/>
</dbReference>
<dbReference type="InterPro" id="IPR046335">
    <property type="entry name" value="LacI/GalR-like_sensor"/>
</dbReference>
<evidence type="ECO:0000313" key="6">
    <source>
        <dbReference type="Proteomes" id="UP000526501"/>
    </source>
</evidence>
<gene>
    <name evidence="5" type="ORF">H5P27_18390</name>
</gene>
<dbReference type="Gene3D" id="3.40.50.2300">
    <property type="match status" value="2"/>
</dbReference>
<dbReference type="PANTHER" id="PTHR30146">
    <property type="entry name" value="LACI-RELATED TRANSCRIPTIONAL REPRESSOR"/>
    <property type="match status" value="1"/>
</dbReference>
<organism evidence="5 6">
    <name type="scientific">Pelagicoccus albus</name>
    <dbReference type="NCBI Taxonomy" id="415222"/>
    <lineage>
        <taxon>Bacteria</taxon>
        <taxon>Pseudomonadati</taxon>
        <taxon>Verrucomicrobiota</taxon>
        <taxon>Opitutia</taxon>
        <taxon>Puniceicoccales</taxon>
        <taxon>Pelagicoccaceae</taxon>
        <taxon>Pelagicoccus</taxon>
    </lineage>
</organism>
<evidence type="ECO:0000313" key="5">
    <source>
        <dbReference type="EMBL" id="MBC2608029.1"/>
    </source>
</evidence>
<dbReference type="Pfam" id="PF00392">
    <property type="entry name" value="GntR"/>
    <property type="match status" value="1"/>
</dbReference>
<reference evidence="5 6" key="1">
    <citation type="submission" date="2020-07" db="EMBL/GenBank/DDBJ databases">
        <authorList>
            <person name="Feng X."/>
        </authorList>
    </citation>
    <scope>NUCLEOTIDE SEQUENCE [LARGE SCALE GENOMIC DNA]</scope>
    <source>
        <strain evidence="5 6">JCM23202</strain>
    </source>
</reference>
<dbReference type="CDD" id="cd06267">
    <property type="entry name" value="PBP1_LacI_sugar_binding-like"/>
    <property type="match status" value="1"/>
</dbReference>
<evidence type="ECO:0000256" key="1">
    <source>
        <dbReference type="ARBA" id="ARBA00023015"/>
    </source>
</evidence>
<accession>A0A7X1EA18</accession>
<sequence length="365" mass="40384">MSSSKLRYLQLYDELSSSIKKQTFSPGDMLPTEAELCEKYNVSRPTVAKALNMLAKEKLVHRRSGFGTQVIGPGRTGLKAGLLIPQLQEIEIFEPICASLIESAGMEAMRVLRPTELSTNLEPKTMAELLTDRFIEEKVNGVFFTPVEHIPCQQDFNLQIIRRLREQNIEVVLLDRDVYPWPRQTPCDLIGIDNIEAGYVMCGHLIGLGCQNLAFVSAPNVAMTVELRRLGCREALVHNGLRARDLVDVEMLVDTPQKTARKLLDKKIDGIICANDVTAAPLLRALIDLGADIPSAIKVCGFDDVKYASLLSVPLTSYHQPCNDIGEVAAKVMLNRIKNPESPNCRISLNGRIIVRGSTSATSEE</sequence>
<evidence type="ECO:0000256" key="2">
    <source>
        <dbReference type="ARBA" id="ARBA00023125"/>
    </source>
</evidence>
<keyword evidence="3" id="KW-0804">Transcription</keyword>
<dbReference type="InterPro" id="IPR036388">
    <property type="entry name" value="WH-like_DNA-bd_sf"/>
</dbReference>
<protein>
    <submittedName>
        <fullName evidence="5">GntR family transcriptional regulator</fullName>
    </submittedName>
</protein>
<dbReference type="Gene3D" id="1.10.10.10">
    <property type="entry name" value="Winged helix-like DNA-binding domain superfamily/Winged helix DNA-binding domain"/>
    <property type="match status" value="1"/>
</dbReference>
<dbReference type="InterPro" id="IPR028082">
    <property type="entry name" value="Peripla_BP_I"/>
</dbReference>
<name>A0A7X1EA18_9BACT</name>
<dbReference type="Pfam" id="PF13377">
    <property type="entry name" value="Peripla_BP_3"/>
    <property type="match status" value="1"/>
</dbReference>
<evidence type="ECO:0000259" key="4">
    <source>
        <dbReference type="PROSITE" id="PS50949"/>
    </source>
</evidence>
<dbReference type="PROSITE" id="PS50949">
    <property type="entry name" value="HTH_GNTR"/>
    <property type="match status" value="1"/>
</dbReference>
<dbReference type="InterPro" id="IPR036390">
    <property type="entry name" value="WH_DNA-bd_sf"/>
</dbReference>
<evidence type="ECO:0000256" key="3">
    <source>
        <dbReference type="ARBA" id="ARBA00023163"/>
    </source>
</evidence>
<dbReference type="Proteomes" id="UP000526501">
    <property type="component" value="Unassembled WGS sequence"/>
</dbReference>
<proteinExistence type="predicted"/>
<dbReference type="GO" id="GO:0003700">
    <property type="term" value="F:DNA-binding transcription factor activity"/>
    <property type="evidence" value="ECO:0007669"/>
    <property type="project" value="InterPro"/>
</dbReference>
<dbReference type="PANTHER" id="PTHR30146:SF109">
    <property type="entry name" value="HTH-TYPE TRANSCRIPTIONAL REGULATOR GALS"/>
    <property type="match status" value="1"/>
</dbReference>
<dbReference type="InterPro" id="IPR000524">
    <property type="entry name" value="Tscrpt_reg_HTH_GntR"/>
</dbReference>
<dbReference type="AlphaFoldDB" id="A0A7X1EA18"/>
<dbReference type="CDD" id="cd07377">
    <property type="entry name" value="WHTH_GntR"/>
    <property type="match status" value="1"/>
</dbReference>
<keyword evidence="1" id="KW-0805">Transcription regulation</keyword>
<keyword evidence="2" id="KW-0238">DNA-binding</keyword>
<keyword evidence="6" id="KW-1185">Reference proteome</keyword>
<dbReference type="RefSeq" id="WP_185661886.1">
    <property type="nucleotide sequence ID" value="NZ_CAWPOO010000013.1"/>
</dbReference>
<feature type="domain" description="HTH gntR-type" evidence="4">
    <location>
        <begin position="5"/>
        <end position="73"/>
    </location>
</feature>
<dbReference type="PRINTS" id="PR00035">
    <property type="entry name" value="HTHGNTR"/>
</dbReference>
<dbReference type="EMBL" id="JACHVC010000013">
    <property type="protein sequence ID" value="MBC2608029.1"/>
    <property type="molecule type" value="Genomic_DNA"/>
</dbReference>
<dbReference type="SUPFAM" id="SSF53822">
    <property type="entry name" value="Periplasmic binding protein-like I"/>
    <property type="match status" value="1"/>
</dbReference>
<dbReference type="SMART" id="SM00345">
    <property type="entry name" value="HTH_GNTR"/>
    <property type="match status" value="1"/>
</dbReference>